<accession>A0A239FWX8</accession>
<dbReference type="EMBL" id="FZOQ01000009">
    <property type="protein sequence ID" value="SNS61235.1"/>
    <property type="molecule type" value="Genomic_DNA"/>
</dbReference>
<dbReference type="AlphaFoldDB" id="A0A239FWX8"/>
<sequence>MIEIHFSGWFQCRLATDPDPADETRGISGMIKVYPGEPDLDRIIRFHPPVLQRSHCPEIGVFVQQVVKNGEKITNHHLIGAKVNLAGDPIFKGDNGIVAEDGKEPIVPFILEITKNRLHISRTCPHESLYTDFPFKGLQAKEFNADPQFIREATGVLEPTEYFADRARLLSEDLTSTLNPLDYEIIKRRVSFLNSKNAYAFFDAYMSYQVELSSVAEIKDPTGELDQAIDPKISWTVYLKFCAWDPDALTGYVTGKLDVL</sequence>
<keyword evidence="2" id="KW-1185">Reference proteome</keyword>
<evidence type="ECO:0000313" key="2">
    <source>
        <dbReference type="Proteomes" id="UP000198432"/>
    </source>
</evidence>
<organism evidence="1 2">
    <name type="scientific">Pontibacter ummariensis</name>
    <dbReference type="NCBI Taxonomy" id="1610492"/>
    <lineage>
        <taxon>Bacteria</taxon>
        <taxon>Pseudomonadati</taxon>
        <taxon>Bacteroidota</taxon>
        <taxon>Cytophagia</taxon>
        <taxon>Cytophagales</taxon>
        <taxon>Hymenobacteraceae</taxon>
        <taxon>Pontibacter</taxon>
    </lineage>
</organism>
<protein>
    <submittedName>
        <fullName evidence="1">Uncharacterized protein</fullName>
    </submittedName>
</protein>
<evidence type="ECO:0000313" key="1">
    <source>
        <dbReference type="EMBL" id="SNS61235.1"/>
    </source>
</evidence>
<gene>
    <name evidence="1" type="ORF">SAMN06296052_109154</name>
</gene>
<dbReference type="OrthoDB" id="817407at2"/>
<proteinExistence type="predicted"/>
<reference evidence="2" key="1">
    <citation type="submission" date="2017-06" db="EMBL/GenBank/DDBJ databases">
        <authorList>
            <person name="Varghese N."/>
            <person name="Submissions S."/>
        </authorList>
    </citation>
    <scope>NUCLEOTIDE SEQUENCE [LARGE SCALE GENOMIC DNA]</scope>
    <source>
        <strain evidence="2">NKM1</strain>
    </source>
</reference>
<dbReference type="RefSeq" id="WP_089319400.1">
    <property type="nucleotide sequence ID" value="NZ_FZOQ01000009.1"/>
</dbReference>
<dbReference type="Proteomes" id="UP000198432">
    <property type="component" value="Unassembled WGS sequence"/>
</dbReference>
<name>A0A239FWX8_9BACT</name>